<keyword evidence="3 4" id="KW-0378">Hydrolase</keyword>
<name>A0ABS7MBZ5_9SPHN</name>
<dbReference type="Pfam" id="PF02055">
    <property type="entry name" value="Glyco_hydro_30"/>
    <property type="match status" value="1"/>
</dbReference>
<dbReference type="InterPro" id="IPR013780">
    <property type="entry name" value="Glyco_hydro_b"/>
</dbReference>
<feature type="domain" description="Glycosyl hydrolase family 30 beta sandwich" evidence="7">
    <location>
        <begin position="421"/>
        <end position="481"/>
    </location>
</feature>
<sequence length="488" mass="51721">MGISVPVLGMRASIGVLALLASACSGSGGTSSAGAPPGAGPSPAVSAPGWLTTADGSKRLSAITAGQVQPDAGQSADVTVDLSQRYQPFAGYGASITDATAWLLIKKMGAADRAALLEEIFGPGGELGLDITRITIGASDFSLTHYTYADTAGDPVADIAPARAELIPAISEVLSINPRLTVIASPWSAPAWMKTSQSLIKGKLDPAHYDDFARYLVSYTKAMDAAGVPIDLMTIQNEPHFEPEDYPGMRVEPAERAAFIGNHLGPMMDREIPQTRLLDWDHNWNEPESPRAVLSDPKASPFVDGVAWHCYSGDVSAQSAIHASFPDKETWFTECSAGDWSGDWTSAFQWSARNLVIGAPRHWARGVVMWNLALDQDHGPHLGGCGNCRGLVTINTETGRVTREPEYYAFAHGSRFLPEQARRVGSAVNTNGVEAVAFLGDNGTKVSLVVFNGTADKEAISFSVAGKTYRAAMPRGSLATYVITVAAN</sequence>
<evidence type="ECO:0008006" key="10">
    <source>
        <dbReference type="Google" id="ProtNLM"/>
    </source>
</evidence>
<dbReference type="RefSeq" id="WP_222135975.1">
    <property type="nucleotide sequence ID" value="NZ_JAILXK010000001.1"/>
</dbReference>
<evidence type="ECO:0000256" key="1">
    <source>
        <dbReference type="ARBA" id="ARBA00005382"/>
    </source>
</evidence>
<evidence type="ECO:0000256" key="3">
    <source>
        <dbReference type="ARBA" id="ARBA00022801"/>
    </source>
</evidence>
<feature type="signal peptide" evidence="5">
    <location>
        <begin position="1"/>
        <end position="18"/>
    </location>
</feature>
<dbReference type="EMBL" id="JAILXK010000001">
    <property type="protein sequence ID" value="MBY4636530.1"/>
    <property type="molecule type" value="Genomic_DNA"/>
</dbReference>
<evidence type="ECO:0000259" key="7">
    <source>
        <dbReference type="Pfam" id="PF17189"/>
    </source>
</evidence>
<evidence type="ECO:0000256" key="2">
    <source>
        <dbReference type="ARBA" id="ARBA00022729"/>
    </source>
</evidence>
<gene>
    <name evidence="8" type="ORF">K5P26_05175</name>
</gene>
<dbReference type="Pfam" id="PF17189">
    <property type="entry name" value="Glyco_hydro_30C"/>
    <property type="match status" value="1"/>
</dbReference>
<organism evidence="8 9">
    <name type="scientific">Sphingopyxis jiangsuensis</name>
    <dbReference type="NCBI Taxonomy" id="2871171"/>
    <lineage>
        <taxon>Bacteria</taxon>
        <taxon>Pseudomonadati</taxon>
        <taxon>Pseudomonadota</taxon>
        <taxon>Alphaproteobacteria</taxon>
        <taxon>Sphingomonadales</taxon>
        <taxon>Sphingomonadaceae</taxon>
        <taxon>Sphingopyxis</taxon>
    </lineage>
</organism>
<dbReference type="InterPro" id="IPR017853">
    <property type="entry name" value="GH"/>
</dbReference>
<evidence type="ECO:0000313" key="9">
    <source>
        <dbReference type="Proteomes" id="UP001166571"/>
    </source>
</evidence>
<dbReference type="SUPFAM" id="SSF51445">
    <property type="entry name" value="(Trans)glycosidases"/>
    <property type="match status" value="1"/>
</dbReference>
<keyword evidence="2 5" id="KW-0732">Signal</keyword>
<evidence type="ECO:0000259" key="6">
    <source>
        <dbReference type="Pfam" id="PF02055"/>
    </source>
</evidence>
<dbReference type="PANTHER" id="PTHR11069">
    <property type="entry name" value="GLUCOSYLCERAMIDASE"/>
    <property type="match status" value="1"/>
</dbReference>
<evidence type="ECO:0000313" key="8">
    <source>
        <dbReference type="EMBL" id="MBY4636530.1"/>
    </source>
</evidence>
<feature type="domain" description="Glycosyl hydrolase family 30 TIM-barrel" evidence="6">
    <location>
        <begin position="90"/>
        <end position="417"/>
    </location>
</feature>
<evidence type="ECO:0000256" key="5">
    <source>
        <dbReference type="SAM" id="SignalP"/>
    </source>
</evidence>
<dbReference type="PANTHER" id="PTHR11069:SF23">
    <property type="entry name" value="LYSOSOMAL ACID GLUCOSYLCERAMIDASE"/>
    <property type="match status" value="1"/>
</dbReference>
<protein>
    <recommendedName>
        <fullName evidence="10">Glycosyl hydrolase</fullName>
    </recommendedName>
</protein>
<dbReference type="Proteomes" id="UP001166571">
    <property type="component" value="Unassembled WGS sequence"/>
</dbReference>
<dbReference type="Gene3D" id="3.20.20.80">
    <property type="entry name" value="Glycosidases"/>
    <property type="match status" value="1"/>
</dbReference>
<keyword evidence="9" id="KW-1185">Reference proteome</keyword>
<dbReference type="InterPro" id="IPR001139">
    <property type="entry name" value="Glyco_hydro_30"/>
</dbReference>
<feature type="chain" id="PRO_5046465716" description="Glycosyl hydrolase" evidence="5">
    <location>
        <begin position="19"/>
        <end position="488"/>
    </location>
</feature>
<dbReference type="InterPro" id="IPR033452">
    <property type="entry name" value="GH30_C"/>
</dbReference>
<proteinExistence type="inferred from homology"/>
<reference evidence="8" key="1">
    <citation type="submission" date="2021-08" db="EMBL/GenBank/DDBJ databases">
        <title>Sphingopyxis panaciterrulae sp. nov., isolated from the surface water of the Yellow Sea.</title>
        <authorList>
            <person name="Gao Z."/>
            <person name="Zhang D."/>
            <person name="Zhang A."/>
        </authorList>
    </citation>
    <scope>NUCLEOTIDE SEQUENCE</scope>
    <source>
        <strain evidence="8">XHP0097</strain>
    </source>
</reference>
<comment type="similarity">
    <text evidence="1 4">Belongs to the glycosyl hydrolase 30 family.</text>
</comment>
<dbReference type="Gene3D" id="2.60.40.1180">
    <property type="entry name" value="Golgi alpha-mannosidase II"/>
    <property type="match status" value="1"/>
</dbReference>
<evidence type="ECO:0000256" key="4">
    <source>
        <dbReference type="RuleBase" id="RU361188"/>
    </source>
</evidence>
<accession>A0ABS7MBZ5</accession>
<keyword evidence="4" id="KW-0326">Glycosidase</keyword>
<dbReference type="InterPro" id="IPR033453">
    <property type="entry name" value="Glyco_hydro_30_TIM-barrel"/>
</dbReference>
<comment type="caution">
    <text evidence="8">The sequence shown here is derived from an EMBL/GenBank/DDBJ whole genome shotgun (WGS) entry which is preliminary data.</text>
</comment>